<dbReference type="PANTHER" id="PTHR47235">
    <property type="entry name" value="BLR6548 PROTEIN"/>
    <property type="match status" value="1"/>
</dbReference>
<dbReference type="CDD" id="cd19978">
    <property type="entry name" value="PBP1_ABC_ligand_binding-like"/>
    <property type="match status" value="1"/>
</dbReference>
<name>A0A3N5Z626_9ALTE</name>
<keyword evidence="5" id="KW-1185">Reference proteome</keyword>
<accession>A0A3N5Z626</accession>
<organism evidence="4 5">
    <name type="scientific">Alteromonas sediminis</name>
    <dbReference type="NCBI Taxonomy" id="2259342"/>
    <lineage>
        <taxon>Bacteria</taxon>
        <taxon>Pseudomonadati</taxon>
        <taxon>Pseudomonadota</taxon>
        <taxon>Gammaproteobacteria</taxon>
        <taxon>Alteromonadales</taxon>
        <taxon>Alteromonadaceae</taxon>
        <taxon>Alteromonas/Salinimonas group</taxon>
        <taxon>Alteromonas</taxon>
    </lineage>
</organism>
<proteinExistence type="inferred from homology"/>
<sequence length="401" mass="44654">MPYTRCIYPLTINRYTSRANNELRSNTIMSCIAPLSSILTQYLIAISIVLLSFSGHADILLGTSNAQKGPSAKLGQDLNLGAEMYFDVVNQQGGIHGHNIYLLKLDDGYEPLNTVHNTKLLLEHNIVGLFNYVGTPNSKAVLPLIKRVGQLLITPFTGADILRNAPIADVFNLRASYEQEAFAQIDYLVEILDLDTFGMVIQADAFGLALEKYYRAALKNKGHKPLVSIRYRRNTIDIDKAAKQLREANVKAVLFVGTYEPLIALIDRGKSVQFMPIYSSVSFVSSQTLFNRLSVTDSRDVRVIVTEVVPSPLTCQQKICSQFREHATHNKLENPNHVHFEGYLNAVYVSEALKSCSPPVTRACLKETLEGFRTQDPETRGQVVSDVLQLMGQVHISARNP</sequence>
<dbReference type="AlphaFoldDB" id="A0A3N5Z626"/>
<dbReference type="Gene3D" id="3.40.50.2300">
    <property type="match status" value="2"/>
</dbReference>
<feature type="domain" description="Leucine-binding protein" evidence="3">
    <location>
        <begin position="61"/>
        <end position="382"/>
    </location>
</feature>
<comment type="similarity">
    <text evidence="1">Belongs to the leucine-binding protein family.</text>
</comment>
<evidence type="ECO:0000256" key="1">
    <source>
        <dbReference type="ARBA" id="ARBA00010062"/>
    </source>
</evidence>
<evidence type="ECO:0000259" key="3">
    <source>
        <dbReference type="Pfam" id="PF13458"/>
    </source>
</evidence>
<protein>
    <submittedName>
        <fullName evidence="4">ABC transporter substrate-binding protein</fullName>
    </submittedName>
</protein>
<dbReference type="PANTHER" id="PTHR47235:SF1">
    <property type="entry name" value="BLR6548 PROTEIN"/>
    <property type="match status" value="1"/>
</dbReference>
<dbReference type="EMBL" id="RPOK01000004">
    <property type="protein sequence ID" value="RPJ65914.1"/>
    <property type="molecule type" value="Genomic_DNA"/>
</dbReference>
<evidence type="ECO:0000313" key="5">
    <source>
        <dbReference type="Proteomes" id="UP000275281"/>
    </source>
</evidence>
<reference evidence="4 5" key="1">
    <citation type="submission" date="2018-11" db="EMBL/GenBank/DDBJ databases">
        <authorList>
            <person name="Ye M.-Q."/>
            <person name="Du Z.-J."/>
        </authorList>
    </citation>
    <scope>NUCLEOTIDE SEQUENCE [LARGE SCALE GENOMIC DNA]</scope>
    <source>
        <strain evidence="4 5">U0105</strain>
    </source>
</reference>
<dbReference type="InterPro" id="IPR028081">
    <property type="entry name" value="Leu-bd"/>
</dbReference>
<dbReference type="Pfam" id="PF13458">
    <property type="entry name" value="Peripla_BP_6"/>
    <property type="match status" value="1"/>
</dbReference>
<keyword evidence="2" id="KW-0732">Signal</keyword>
<evidence type="ECO:0000256" key="2">
    <source>
        <dbReference type="ARBA" id="ARBA00022729"/>
    </source>
</evidence>
<dbReference type="Proteomes" id="UP000275281">
    <property type="component" value="Unassembled WGS sequence"/>
</dbReference>
<dbReference type="InterPro" id="IPR028082">
    <property type="entry name" value="Peripla_BP_I"/>
</dbReference>
<comment type="caution">
    <text evidence="4">The sequence shown here is derived from an EMBL/GenBank/DDBJ whole genome shotgun (WGS) entry which is preliminary data.</text>
</comment>
<dbReference type="SUPFAM" id="SSF53822">
    <property type="entry name" value="Periplasmic binding protein-like I"/>
    <property type="match status" value="1"/>
</dbReference>
<gene>
    <name evidence="4" type="ORF">DRW07_13990</name>
</gene>
<evidence type="ECO:0000313" key="4">
    <source>
        <dbReference type="EMBL" id="RPJ65914.1"/>
    </source>
</evidence>
<dbReference type="OrthoDB" id="9147078at2"/>